<evidence type="ECO:0000256" key="2">
    <source>
        <dbReference type="ARBA" id="ARBA00022490"/>
    </source>
</evidence>
<evidence type="ECO:0000313" key="6">
    <source>
        <dbReference type="Ensembl" id="ENSMZEP00005030268.1"/>
    </source>
</evidence>
<comment type="similarity">
    <text evidence="4">Belongs to the synaptopodin family.</text>
</comment>
<dbReference type="GO" id="GO:0030018">
    <property type="term" value="C:Z disc"/>
    <property type="evidence" value="ECO:0007669"/>
    <property type="project" value="TreeGrafter"/>
</dbReference>
<evidence type="ECO:0000256" key="3">
    <source>
        <dbReference type="ARBA" id="ARBA00022553"/>
    </source>
</evidence>
<dbReference type="AlphaFoldDB" id="A0A3P9D6R0"/>
<proteinExistence type="inferred from homology"/>
<keyword evidence="7" id="KW-1185">Reference proteome</keyword>
<reference evidence="6 7" key="1">
    <citation type="journal article" date="2014" name="Nature">
        <title>The genomic substrate for adaptive radiation in African cichlid fish.</title>
        <authorList>
            <person name="Brawand D."/>
            <person name="Wagner C.E."/>
            <person name="Li Y.I."/>
            <person name="Malinsky M."/>
            <person name="Keller I."/>
            <person name="Fan S."/>
            <person name="Simakov O."/>
            <person name="Ng A.Y."/>
            <person name="Lim Z.W."/>
            <person name="Bezault E."/>
            <person name="Turner-Maier J."/>
            <person name="Johnson J."/>
            <person name="Alcazar R."/>
            <person name="Noh H.J."/>
            <person name="Russell P."/>
            <person name="Aken B."/>
            <person name="Alfoldi J."/>
            <person name="Amemiya C."/>
            <person name="Azzouzi N."/>
            <person name="Baroiller J.F."/>
            <person name="Barloy-Hubler F."/>
            <person name="Berlin A."/>
            <person name="Bloomquist R."/>
            <person name="Carleton K.L."/>
            <person name="Conte M.A."/>
            <person name="D'Cotta H."/>
            <person name="Eshel O."/>
            <person name="Gaffney L."/>
            <person name="Galibert F."/>
            <person name="Gante H.F."/>
            <person name="Gnerre S."/>
            <person name="Greuter L."/>
            <person name="Guyon R."/>
            <person name="Haddad N.S."/>
            <person name="Haerty W."/>
            <person name="Harris R.M."/>
            <person name="Hofmann H.A."/>
            <person name="Hourlier T."/>
            <person name="Hulata G."/>
            <person name="Jaffe D.B."/>
            <person name="Lara M."/>
            <person name="Lee A.P."/>
            <person name="MacCallum I."/>
            <person name="Mwaiko S."/>
            <person name="Nikaido M."/>
            <person name="Nishihara H."/>
            <person name="Ozouf-Costaz C."/>
            <person name="Penman D.J."/>
            <person name="Przybylski D."/>
            <person name="Rakotomanga M."/>
            <person name="Renn S.C.P."/>
            <person name="Ribeiro F.J."/>
            <person name="Ron M."/>
            <person name="Salzburger W."/>
            <person name="Sanchez-Pulido L."/>
            <person name="Santos M.E."/>
            <person name="Searle S."/>
            <person name="Sharpe T."/>
            <person name="Swofford R."/>
            <person name="Tan F.J."/>
            <person name="Williams L."/>
            <person name="Young S."/>
            <person name="Yin S."/>
            <person name="Okada N."/>
            <person name="Kocher T.D."/>
            <person name="Miska E.A."/>
            <person name="Lander E.S."/>
            <person name="Venkatesh B."/>
            <person name="Fernald R.D."/>
            <person name="Meyer A."/>
            <person name="Ponting C.P."/>
            <person name="Streelman J.T."/>
            <person name="Lindblad-Toh K."/>
            <person name="Seehausen O."/>
            <person name="Di Palma F."/>
        </authorList>
    </citation>
    <scope>NUCLEOTIDE SEQUENCE</scope>
</reference>
<dbReference type="GeneTree" id="ENSGT00950000183054"/>
<evidence type="ECO:0000256" key="1">
    <source>
        <dbReference type="ARBA" id="ARBA00004496"/>
    </source>
</evidence>
<protein>
    <submittedName>
        <fullName evidence="6">Synaptopodin-2</fullName>
    </submittedName>
</protein>
<keyword evidence="3" id="KW-0597">Phosphoprotein</keyword>
<feature type="compositionally biased region" description="Basic and acidic residues" evidence="5">
    <location>
        <begin position="81"/>
        <end position="96"/>
    </location>
</feature>
<feature type="region of interest" description="Disordered" evidence="5">
    <location>
        <begin position="498"/>
        <end position="556"/>
    </location>
</feature>
<feature type="compositionally biased region" description="Polar residues" evidence="5">
    <location>
        <begin position="1"/>
        <end position="16"/>
    </location>
</feature>
<feature type="compositionally biased region" description="Polar residues" evidence="5">
    <location>
        <begin position="368"/>
        <end position="384"/>
    </location>
</feature>
<dbReference type="GO" id="GO:0003779">
    <property type="term" value="F:actin binding"/>
    <property type="evidence" value="ECO:0007669"/>
    <property type="project" value="TreeGrafter"/>
</dbReference>
<dbReference type="PANTHER" id="PTHR24217:SF9">
    <property type="entry name" value="SYNAPTOPODIN-2"/>
    <property type="match status" value="1"/>
</dbReference>
<keyword evidence="2" id="KW-0963">Cytoplasm</keyword>
<dbReference type="Proteomes" id="UP000265160">
    <property type="component" value="LG6"/>
</dbReference>
<evidence type="ECO:0000256" key="5">
    <source>
        <dbReference type="SAM" id="MobiDB-lite"/>
    </source>
</evidence>
<feature type="compositionally biased region" description="Low complexity" evidence="5">
    <location>
        <begin position="33"/>
        <end position="43"/>
    </location>
</feature>
<reference evidence="6" key="3">
    <citation type="submission" date="2025-09" db="UniProtKB">
        <authorList>
            <consortium name="Ensembl"/>
        </authorList>
    </citation>
    <scope>IDENTIFICATION</scope>
</reference>
<accession>A0A3P9D6R0</accession>
<feature type="region of interest" description="Disordered" evidence="5">
    <location>
        <begin position="417"/>
        <end position="468"/>
    </location>
</feature>
<feature type="region of interest" description="Disordered" evidence="5">
    <location>
        <begin position="365"/>
        <end position="394"/>
    </location>
</feature>
<name>A0A3P9D6R0_9CICH</name>
<feature type="region of interest" description="Disordered" evidence="5">
    <location>
        <begin position="1"/>
        <end position="96"/>
    </location>
</feature>
<feature type="compositionally biased region" description="Low complexity" evidence="5">
    <location>
        <begin position="531"/>
        <end position="547"/>
    </location>
</feature>
<feature type="compositionally biased region" description="Polar residues" evidence="5">
    <location>
        <begin position="498"/>
        <end position="526"/>
    </location>
</feature>
<evidence type="ECO:0000256" key="4">
    <source>
        <dbReference type="ARBA" id="ARBA00038161"/>
    </source>
</evidence>
<dbReference type="GO" id="GO:0032233">
    <property type="term" value="P:positive regulation of actin filament bundle assembly"/>
    <property type="evidence" value="ECO:0007669"/>
    <property type="project" value="TreeGrafter"/>
</dbReference>
<comment type="subcellular location">
    <subcellularLocation>
        <location evidence="1">Cytoplasm</location>
    </subcellularLocation>
</comment>
<dbReference type="GO" id="GO:0005634">
    <property type="term" value="C:nucleus"/>
    <property type="evidence" value="ECO:0007669"/>
    <property type="project" value="TreeGrafter"/>
</dbReference>
<evidence type="ECO:0000313" key="7">
    <source>
        <dbReference type="Proteomes" id="UP000265160"/>
    </source>
</evidence>
<dbReference type="PANTHER" id="PTHR24217">
    <property type="entry name" value="PUTATIVE-RELATED"/>
    <property type="match status" value="1"/>
</dbReference>
<dbReference type="GO" id="GO:0015629">
    <property type="term" value="C:actin cytoskeleton"/>
    <property type="evidence" value="ECO:0007669"/>
    <property type="project" value="TreeGrafter"/>
</dbReference>
<reference evidence="6" key="2">
    <citation type="submission" date="2025-08" db="UniProtKB">
        <authorList>
            <consortium name="Ensembl"/>
        </authorList>
    </citation>
    <scope>IDENTIFICATION</scope>
</reference>
<organism evidence="6 7">
    <name type="scientific">Maylandia zebra</name>
    <name type="common">zebra mbuna</name>
    <dbReference type="NCBI Taxonomy" id="106582"/>
    <lineage>
        <taxon>Eukaryota</taxon>
        <taxon>Metazoa</taxon>
        <taxon>Chordata</taxon>
        <taxon>Craniata</taxon>
        <taxon>Vertebrata</taxon>
        <taxon>Euteleostomi</taxon>
        <taxon>Actinopterygii</taxon>
        <taxon>Neopterygii</taxon>
        <taxon>Teleostei</taxon>
        <taxon>Neoteleostei</taxon>
        <taxon>Acanthomorphata</taxon>
        <taxon>Ovalentaria</taxon>
        <taxon>Cichlomorphae</taxon>
        <taxon>Cichliformes</taxon>
        <taxon>Cichlidae</taxon>
        <taxon>African cichlids</taxon>
        <taxon>Pseudocrenilabrinae</taxon>
        <taxon>Haplochromini</taxon>
        <taxon>Maylandia</taxon>
        <taxon>Maylandia zebra complex</taxon>
    </lineage>
</organism>
<sequence>MTMALTLTTGQPTGASNRKGPETGNSKLESSEEGGSSEAPPASVSFGISDEGAEQAEKWNSESDTDLCRPDRQRAKYTRLSRGESQSERHVKETKSKCKRIARLLTDAPNPQNKGALLFKKRRQRVKKFTLVSYGTGDNKVDSEDQIEEGAEEVRSAGYNFVATSDSELEEQYSLYQQQHNLSLNWGSVQEMDALPETKGKGVLMFAQRRKRIDEIVTEHEKLRSEGLPVEVLTEPACEQAQQIYDTEEMYAHADQADQSYMNANLKQHGEYQEDFQDMNHLSNVPKPLVPNRTARPFLGFQDSPSSTPIPGSVVPVTKKHETRFKVPVPINTNPQVWSPTGDIIASRDERISVPAIKTGILPESKQKATNKQSSVRAQYSDLHTQNKGERRSYIDSEEDCFSLGAEACNFMQPRTIKLKNPPPVAPKPTLNPNCPPWMRRSPSSEPNIPPRSPVSQPSHSPVGPHSQNYLQQQDWAQLQQMANRWAPDQTQATLQTPTNAWAPDSSSQLHLQPTTNSWSQQQQRSPGFGRSRSLSLPQRLSSMPSPGHLSPVSTPGVLPIQRQTSFQEKVHKPLTPWEAASRSPIGSVDEAFLFLPSSAATNAKAAKHRGSLPEPPEEWKRRVSLDPAPVSKSHYHHEAPAFHILTKSRTFSPEKPAFYGPPFRPAQPLRASIGQMAQGFSPTKCSPVYSAFQRS</sequence>
<dbReference type="STRING" id="106582.ENSMZEP00005030268"/>
<dbReference type="Ensembl" id="ENSMZET00005031218.1">
    <property type="protein sequence ID" value="ENSMZEP00005030268.1"/>
    <property type="gene ID" value="ENSMZEG00005022563.1"/>
</dbReference>
<dbReference type="InterPro" id="IPR051976">
    <property type="entry name" value="Synaptopodin_domain"/>
</dbReference>
<feature type="compositionally biased region" description="Basic and acidic residues" evidence="5">
    <location>
        <begin position="55"/>
        <end position="74"/>
    </location>
</feature>
<feature type="compositionally biased region" description="Basic and acidic residues" evidence="5">
    <location>
        <begin position="385"/>
        <end position="394"/>
    </location>
</feature>